<keyword evidence="1" id="KW-0732">Signal</keyword>
<dbReference type="Proteomes" id="UP000186313">
    <property type="component" value="Unassembled WGS sequence"/>
</dbReference>
<dbReference type="EMBL" id="MJMJ01000001">
    <property type="protein sequence ID" value="OLQ93489.1"/>
    <property type="molecule type" value="Genomic_DNA"/>
</dbReference>
<gene>
    <name evidence="2" type="ORF">BIY22_03080</name>
</gene>
<feature type="signal peptide" evidence="1">
    <location>
        <begin position="1"/>
        <end position="21"/>
    </location>
</feature>
<proteinExistence type="predicted"/>
<sequence length="184" mass="19444">MKKVAITIAILAATGSVAANANVTGASTTLTKNITQECNIGLWAVGDDGSVGTPVSEVGNEYFHSELNDFEQNGQQITGRAKCNSSGGYDVHVTATNGSLNNNDSSIAREVEYTLQKINTSPNFNAHADFNSPVDMPQGTAKLLGSGTDTELAEFKLKMKLAPGAKFTYAGQYTETLTFDLTPL</sequence>
<dbReference type="STRING" id="1381081.BIY22_03080"/>
<evidence type="ECO:0000313" key="2">
    <source>
        <dbReference type="EMBL" id="OLQ93489.1"/>
    </source>
</evidence>
<feature type="chain" id="PRO_5013045211" evidence="1">
    <location>
        <begin position="22"/>
        <end position="184"/>
    </location>
</feature>
<dbReference type="OrthoDB" id="5905687at2"/>
<protein>
    <submittedName>
        <fullName evidence="2">Uncharacterized protein</fullName>
    </submittedName>
</protein>
<comment type="caution">
    <text evidence="2">The sequence shown here is derived from an EMBL/GenBank/DDBJ whole genome shotgun (WGS) entry which is preliminary data.</text>
</comment>
<evidence type="ECO:0000313" key="3">
    <source>
        <dbReference type="Proteomes" id="UP000186313"/>
    </source>
</evidence>
<dbReference type="RefSeq" id="WP_075706127.1">
    <property type="nucleotide sequence ID" value="NZ_MJMJ01000001.1"/>
</dbReference>
<evidence type="ECO:0000256" key="1">
    <source>
        <dbReference type="SAM" id="SignalP"/>
    </source>
</evidence>
<dbReference type="AlphaFoldDB" id="A0A1Q9HRJ5"/>
<accession>A0A1Q9HRJ5</accession>
<organism evidence="2 3">
    <name type="scientific">Vibrio panuliri</name>
    <dbReference type="NCBI Taxonomy" id="1381081"/>
    <lineage>
        <taxon>Bacteria</taxon>
        <taxon>Pseudomonadati</taxon>
        <taxon>Pseudomonadota</taxon>
        <taxon>Gammaproteobacteria</taxon>
        <taxon>Vibrionales</taxon>
        <taxon>Vibrionaceae</taxon>
        <taxon>Vibrio</taxon>
    </lineage>
</organism>
<reference evidence="2 3" key="1">
    <citation type="submission" date="2016-09" db="EMBL/GenBank/DDBJ databases">
        <title>Genomic Taxonomy of the Vibrionaceae.</title>
        <authorList>
            <person name="Gonzalez-Castillo A."/>
            <person name="Gomez-Gil B."/>
            <person name="Enciso-Ibarra K."/>
        </authorList>
    </citation>
    <scope>NUCLEOTIDE SEQUENCE [LARGE SCALE GENOMIC DNA]</scope>
    <source>
        <strain evidence="2 3">CAIM 703</strain>
    </source>
</reference>
<name>A0A1Q9HRJ5_9VIBR</name>